<dbReference type="InterPro" id="IPR001675">
    <property type="entry name" value="Glyco_trans_29"/>
</dbReference>
<evidence type="ECO:0000256" key="11">
    <source>
        <dbReference type="ARBA" id="ARBA00023180"/>
    </source>
</evidence>
<dbReference type="InterPro" id="IPR051757">
    <property type="entry name" value="Beta-gal_alpha2-3_sialyltrans"/>
</dbReference>
<reference evidence="12" key="1">
    <citation type="submission" date="2025-08" db="UniProtKB">
        <authorList>
            <consortium name="Ensembl"/>
        </authorList>
    </citation>
    <scope>IDENTIFICATION</scope>
</reference>
<protein>
    <submittedName>
        <fullName evidence="12">CMP-N-acetylneuraminate-beta-galactosamide-alpha-2,3-sialyltransferase 1-like</fullName>
    </submittedName>
</protein>
<dbReference type="Pfam" id="PF00777">
    <property type="entry name" value="Glyco_transf_29"/>
    <property type="match status" value="1"/>
</dbReference>
<keyword evidence="10" id="KW-1015">Disulfide bond</keyword>
<keyword evidence="6" id="KW-0735">Signal-anchor</keyword>
<accession>A0A3Q2Z5U2</accession>
<dbReference type="Proteomes" id="UP000264820">
    <property type="component" value="Unplaced"/>
</dbReference>
<keyword evidence="9" id="KW-0472">Membrane</keyword>
<evidence type="ECO:0000256" key="9">
    <source>
        <dbReference type="ARBA" id="ARBA00023136"/>
    </source>
</evidence>
<evidence type="ECO:0000313" key="12">
    <source>
        <dbReference type="Ensembl" id="ENSHCOP00000027053.1"/>
    </source>
</evidence>
<sequence>MDASPKPFLSIPSPTSEDDFNWWKVGEHLIPAFLPPIAFRSRQSRVDRVQPRSLLHTSGYFGNCVTWTDTKTGLRTLWLKTCSFVSSCHFFSFVDVLSISIFQNLQLEQRPFRFFNETVDKLLAIFPSSPPLERRSPDRCRTCAVVGNSGNLKGSRYGPLIDQHSIVIRMNRGHTKGYESDVGTKTTHHVMYPESAIHLDNSTRLVFFPFKINDLLWLLKNFRTCASSRTLSDLRQVMIINPGFMKYAHEMWLKKRGRYPSTGFMTVVLSLQICDEVGLSIFGFGADRDGNWSHYFEILRNKKLRTGPHPGAQEYDVIRELNQKQIVRFFQGL</sequence>
<comment type="similarity">
    <text evidence="2">Belongs to the glycosyltransferase 29 family.</text>
</comment>
<keyword evidence="8" id="KW-0333">Golgi apparatus</keyword>
<comment type="subcellular location">
    <subcellularLocation>
        <location evidence="1">Golgi apparatus membrane</location>
        <topology evidence="1">Single-pass type II membrane protein</topology>
    </subcellularLocation>
</comment>
<reference evidence="12" key="2">
    <citation type="submission" date="2025-09" db="UniProtKB">
        <authorList>
            <consortium name="Ensembl"/>
        </authorList>
    </citation>
    <scope>IDENTIFICATION</scope>
</reference>
<dbReference type="GO" id="GO:0003836">
    <property type="term" value="F:beta-galactoside (CMP) alpha-2,3-sialyltransferase activity"/>
    <property type="evidence" value="ECO:0007669"/>
    <property type="project" value="TreeGrafter"/>
</dbReference>
<keyword evidence="3" id="KW-0328">Glycosyltransferase</keyword>
<dbReference type="Gene3D" id="3.90.1480.20">
    <property type="entry name" value="Glycosyl transferase family 29"/>
    <property type="match status" value="1"/>
</dbReference>
<evidence type="ECO:0000256" key="7">
    <source>
        <dbReference type="ARBA" id="ARBA00022989"/>
    </source>
</evidence>
<dbReference type="AlphaFoldDB" id="A0A3Q2Z5U2"/>
<keyword evidence="5" id="KW-0812">Transmembrane</keyword>
<evidence type="ECO:0000256" key="8">
    <source>
        <dbReference type="ARBA" id="ARBA00023034"/>
    </source>
</evidence>
<evidence type="ECO:0000256" key="1">
    <source>
        <dbReference type="ARBA" id="ARBA00004323"/>
    </source>
</evidence>
<keyword evidence="7" id="KW-1133">Transmembrane helix</keyword>
<evidence type="ECO:0000256" key="10">
    <source>
        <dbReference type="ARBA" id="ARBA00023157"/>
    </source>
</evidence>
<keyword evidence="13" id="KW-1185">Reference proteome</keyword>
<dbReference type="GO" id="GO:0097503">
    <property type="term" value="P:sialylation"/>
    <property type="evidence" value="ECO:0007669"/>
    <property type="project" value="TreeGrafter"/>
</dbReference>
<evidence type="ECO:0000256" key="6">
    <source>
        <dbReference type="ARBA" id="ARBA00022968"/>
    </source>
</evidence>
<dbReference type="PANTHER" id="PTHR46032">
    <property type="entry name" value="ALPHA-2,3-SIALYLTRANSFERASE ST3GAL I ISOFORM X1"/>
    <property type="match status" value="1"/>
</dbReference>
<dbReference type="GO" id="GO:0000139">
    <property type="term" value="C:Golgi membrane"/>
    <property type="evidence" value="ECO:0007669"/>
    <property type="project" value="UniProtKB-SubCell"/>
</dbReference>
<name>A0A3Q2Z5U2_HIPCM</name>
<dbReference type="FunFam" id="3.90.1480.20:FF:000015">
    <property type="entry name" value="Lactosylceramide alpha-2,3-sialyltransferase"/>
    <property type="match status" value="1"/>
</dbReference>
<keyword evidence="11" id="KW-0325">Glycoprotein</keyword>
<organism evidence="12 13">
    <name type="scientific">Hippocampus comes</name>
    <name type="common">Tiger tail seahorse</name>
    <dbReference type="NCBI Taxonomy" id="109280"/>
    <lineage>
        <taxon>Eukaryota</taxon>
        <taxon>Metazoa</taxon>
        <taxon>Chordata</taxon>
        <taxon>Craniata</taxon>
        <taxon>Vertebrata</taxon>
        <taxon>Euteleostomi</taxon>
        <taxon>Actinopterygii</taxon>
        <taxon>Neopterygii</taxon>
        <taxon>Teleostei</taxon>
        <taxon>Neoteleostei</taxon>
        <taxon>Acanthomorphata</taxon>
        <taxon>Syngnathiaria</taxon>
        <taxon>Syngnathiformes</taxon>
        <taxon>Syngnathoidei</taxon>
        <taxon>Syngnathidae</taxon>
        <taxon>Hippocampus</taxon>
    </lineage>
</organism>
<evidence type="ECO:0000313" key="13">
    <source>
        <dbReference type="Proteomes" id="UP000264820"/>
    </source>
</evidence>
<dbReference type="InterPro" id="IPR038578">
    <property type="entry name" value="GT29-like_sf"/>
</dbReference>
<keyword evidence="4" id="KW-0808">Transferase</keyword>
<proteinExistence type="inferred from homology"/>
<evidence type="ECO:0000256" key="2">
    <source>
        <dbReference type="ARBA" id="ARBA00006003"/>
    </source>
</evidence>
<evidence type="ECO:0000256" key="3">
    <source>
        <dbReference type="ARBA" id="ARBA00022676"/>
    </source>
</evidence>
<evidence type="ECO:0000256" key="4">
    <source>
        <dbReference type="ARBA" id="ARBA00022679"/>
    </source>
</evidence>
<dbReference type="Ensembl" id="ENSHCOT00000027909.1">
    <property type="protein sequence ID" value="ENSHCOP00000027053.1"/>
    <property type="gene ID" value="ENSHCOG00000018639.1"/>
</dbReference>
<dbReference type="PANTHER" id="PTHR46032:SF6">
    <property type="entry name" value="CMP-N-ACETYLNEURAMINATE-BETA-GALACTOSAMIDE-ALPHA-2,3-SIALYLTRANSFERASE 1"/>
    <property type="match status" value="1"/>
</dbReference>
<evidence type="ECO:0000256" key="5">
    <source>
        <dbReference type="ARBA" id="ARBA00022692"/>
    </source>
</evidence>
<dbReference type="GeneTree" id="ENSGT00940000154725"/>